<evidence type="ECO:0000313" key="3">
    <source>
        <dbReference type="Proteomes" id="UP000558475"/>
    </source>
</evidence>
<reference evidence="2 3" key="1">
    <citation type="submission" date="2020-04" db="EMBL/GenBank/DDBJ databases">
        <title>Whole genome sequencing of clinical and environmental type strains of Ochrobactrum.</title>
        <authorList>
            <person name="Dharne M."/>
        </authorList>
    </citation>
    <scope>NUCLEOTIDE SEQUENCE [LARGE SCALE GENOMIC DNA]</scope>
    <source>
        <strain evidence="2 3">DSM 13340</strain>
    </source>
</reference>
<dbReference type="Proteomes" id="UP000558475">
    <property type="component" value="Unassembled WGS sequence"/>
</dbReference>
<comment type="caution">
    <text evidence="2">The sequence shown here is derived from an EMBL/GenBank/DDBJ whole genome shotgun (WGS) entry which is preliminary data.</text>
</comment>
<proteinExistence type="predicted"/>
<accession>A0A7X6FPH8</accession>
<name>A0A7X6FPH8_9HYPH</name>
<organism evidence="2 3">
    <name type="scientific">Brucella tritici</name>
    <dbReference type="NCBI Taxonomy" id="94626"/>
    <lineage>
        <taxon>Bacteria</taxon>
        <taxon>Pseudomonadati</taxon>
        <taxon>Pseudomonadota</taxon>
        <taxon>Alphaproteobacteria</taxon>
        <taxon>Hyphomicrobiales</taxon>
        <taxon>Brucellaceae</taxon>
        <taxon>Brucella/Ochrobactrum group</taxon>
        <taxon>Brucella</taxon>
    </lineage>
</organism>
<sequence>MQQEHSTAEIIADFLDAMRAAGVHMDTGSKGGPHPIPDGELHRADALGKEKRNAHIWYVLHVDGVPAGAFADMQLGIEDTWTAKSRPA</sequence>
<dbReference type="EMBL" id="JAAXZB010000001">
    <property type="protein sequence ID" value="NKW09456.1"/>
    <property type="molecule type" value="Genomic_DNA"/>
</dbReference>
<feature type="region of interest" description="Disordered" evidence="1">
    <location>
        <begin position="24"/>
        <end position="43"/>
    </location>
</feature>
<protein>
    <submittedName>
        <fullName evidence="2">Uncharacterized protein</fullName>
    </submittedName>
</protein>
<dbReference type="AlphaFoldDB" id="A0A7X6FPH8"/>
<gene>
    <name evidence="2" type="ORF">HGG76_06065</name>
</gene>
<evidence type="ECO:0000313" key="2">
    <source>
        <dbReference type="EMBL" id="NKW09456.1"/>
    </source>
</evidence>
<evidence type="ECO:0000256" key="1">
    <source>
        <dbReference type="SAM" id="MobiDB-lite"/>
    </source>
</evidence>